<dbReference type="CDD" id="cd00082">
    <property type="entry name" value="HisKA"/>
    <property type="match status" value="1"/>
</dbReference>
<organism evidence="10 11">
    <name type="scientific">Dialister invisus</name>
    <dbReference type="NCBI Taxonomy" id="218538"/>
    <lineage>
        <taxon>Bacteria</taxon>
        <taxon>Bacillati</taxon>
        <taxon>Bacillota</taxon>
        <taxon>Negativicutes</taxon>
        <taxon>Veillonellales</taxon>
        <taxon>Veillonellaceae</taxon>
        <taxon>Dialister</taxon>
    </lineage>
</organism>
<sequence>MDMIRRLHRKFIWMATASVVAIIVLAVGLINGSLYVRVHHEISSITDIISQNGGTIPSDLAPQEKGLFEFGNWAEETPEFSYQARYFSILFDANKKEAKVINVNHIAAFNAKEAFNLAVRVLQTGKSEDFFLKDRAYYNYKITQTASGDTLVVFFDCTRDILAISSIFSYSVALGLFCIILFFLIITFLSSKAIKPFVRNMENQKRFITNASHELKTPVAIISANTEALELVSGKSEWTGNIIKQTKRLTNLINDLVALARVGEIEKENLKLEDVDISQVTETIAGDFRQVAAERGKTLETHIPPCVHVQSEEKLFGQILGILLDNAVKYCDEKGRVQVEVTTEKKEKGFAIIISNDFAEGKDIDYTKFFERFYRHDISHSSQIKGYGVGLSMAADIVQILDGTIDVSWKEGRISFRLDF</sequence>
<name>A0A930B9V1_9FIRM</name>
<dbReference type="GO" id="GO:0005886">
    <property type="term" value="C:plasma membrane"/>
    <property type="evidence" value="ECO:0007669"/>
    <property type="project" value="TreeGrafter"/>
</dbReference>
<dbReference type="AlphaFoldDB" id="A0A930B9V1"/>
<evidence type="ECO:0000256" key="3">
    <source>
        <dbReference type="ARBA" id="ARBA00012438"/>
    </source>
</evidence>
<keyword evidence="7" id="KW-0902">Two-component regulatory system</keyword>
<dbReference type="Gene3D" id="3.30.565.10">
    <property type="entry name" value="Histidine kinase-like ATPase, C-terminal domain"/>
    <property type="match status" value="1"/>
</dbReference>
<dbReference type="GO" id="GO:0004721">
    <property type="term" value="F:phosphoprotein phosphatase activity"/>
    <property type="evidence" value="ECO:0007669"/>
    <property type="project" value="TreeGrafter"/>
</dbReference>
<protein>
    <recommendedName>
        <fullName evidence="3">histidine kinase</fullName>
        <ecNumber evidence="3">2.7.13.3</ecNumber>
    </recommendedName>
</protein>
<gene>
    <name evidence="10" type="ORF">HXL70_09030</name>
</gene>
<dbReference type="SMART" id="SM00387">
    <property type="entry name" value="HATPase_c"/>
    <property type="match status" value="1"/>
</dbReference>
<dbReference type="InterPro" id="IPR003661">
    <property type="entry name" value="HisK_dim/P_dom"/>
</dbReference>
<keyword evidence="4" id="KW-0597">Phosphoprotein</keyword>
<keyword evidence="8" id="KW-0812">Transmembrane</keyword>
<dbReference type="InterPro" id="IPR003594">
    <property type="entry name" value="HATPase_dom"/>
</dbReference>
<keyword evidence="8" id="KW-1133">Transmembrane helix</keyword>
<evidence type="ECO:0000313" key="11">
    <source>
        <dbReference type="Proteomes" id="UP000757890"/>
    </source>
</evidence>
<evidence type="ECO:0000256" key="5">
    <source>
        <dbReference type="ARBA" id="ARBA00022679"/>
    </source>
</evidence>
<dbReference type="PANTHER" id="PTHR45453">
    <property type="entry name" value="PHOSPHATE REGULON SENSOR PROTEIN PHOR"/>
    <property type="match status" value="1"/>
</dbReference>
<reference evidence="10" key="1">
    <citation type="submission" date="2020-04" db="EMBL/GenBank/DDBJ databases">
        <title>Deep metagenomics examines the oral microbiome during advanced dental caries in children, revealing novel taxa and co-occurrences with host molecules.</title>
        <authorList>
            <person name="Baker J.L."/>
            <person name="Morton J.T."/>
            <person name="Dinis M."/>
            <person name="Alvarez R."/>
            <person name="Tran N.C."/>
            <person name="Knight R."/>
            <person name="Edlund A."/>
        </authorList>
    </citation>
    <scope>NUCLEOTIDE SEQUENCE</scope>
    <source>
        <strain evidence="10">JCVI_32_bin.14</strain>
    </source>
</reference>
<evidence type="ECO:0000256" key="8">
    <source>
        <dbReference type="SAM" id="Phobius"/>
    </source>
</evidence>
<keyword evidence="6 10" id="KW-0418">Kinase</keyword>
<dbReference type="InterPro" id="IPR036890">
    <property type="entry name" value="HATPase_C_sf"/>
</dbReference>
<keyword evidence="5" id="KW-0808">Transferase</keyword>
<dbReference type="SUPFAM" id="SSF55874">
    <property type="entry name" value="ATPase domain of HSP90 chaperone/DNA topoisomerase II/histidine kinase"/>
    <property type="match status" value="1"/>
</dbReference>
<dbReference type="PROSITE" id="PS50109">
    <property type="entry name" value="HIS_KIN"/>
    <property type="match status" value="1"/>
</dbReference>
<dbReference type="EC" id="2.7.13.3" evidence="3"/>
<comment type="subcellular location">
    <subcellularLocation>
        <location evidence="2">Membrane</location>
    </subcellularLocation>
</comment>
<dbReference type="Proteomes" id="UP000757890">
    <property type="component" value="Unassembled WGS sequence"/>
</dbReference>
<feature type="transmembrane region" description="Helical" evidence="8">
    <location>
        <begin position="167"/>
        <end position="189"/>
    </location>
</feature>
<evidence type="ECO:0000259" key="9">
    <source>
        <dbReference type="PROSITE" id="PS50109"/>
    </source>
</evidence>
<dbReference type="InterPro" id="IPR050351">
    <property type="entry name" value="BphY/WalK/GraS-like"/>
</dbReference>
<dbReference type="GO" id="GO:0000155">
    <property type="term" value="F:phosphorelay sensor kinase activity"/>
    <property type="evidence" value="ECO:0007669"/>
    <property type="project" value="InterPro"/>
</dbReference>
<evidence type="ECO:0000256" key="7">
    <source>
        <dbReference type="ARBA" id="ARBA00023012"/>
    </source>
</evidence>
<dbReference type="SUPFAM" id="SSF47384">
    <property type="entry name" value="Homodimeric domain of signal transducing histidine kinase"/>
    <property type="match status" value="1"/>
</dbReference>
<proteinExistence type="predicted"/>
<keyword evidence="8" id="KW-0472">Membrane</keyword>
<evidence type="ECO:0000256" key="6">
    <source>
        <dbReference type="ARBA" id="ARBA00022777"/>
    </source>
</evidence>
<dbReference type="Pfam" id="PF00512">
    <property type="entry name" value="HisKA"/>
    <property type="match status" value="1"/>
</dbReference>
<dbReference type="InterPro" id="IPR005467">
    <property type="entry name" value="His_kinase_dom"/>
</dbReference>
<evidence type="ECO:0000256" key="2">
    <source>
        <dbReference type="ARBA" id="ARBA00004370"/>
    </source>
</evidence>
<dbReference type="Pfam" id="PF02518">
    <property type="entry name" value="HATPase_c"/>
    <property type="match status" value="1"/>
</dbReference>
<dbReference type="SMART" id="SM00388">
    <property type="entry name" value="HisKA"/>
    <property type="match status" value="1"/>
</dbReference>
<accession>A0A930B9V1</accession>
<dbReference type="EMBL" id="JABZMK010000112">
    <property type="protein sequence ID" value="MBF1130161.1"/>
    <property type="molecule type" value="Genomic_DNA"/>
</dbReference>
<feature type="transmembrane region" description="Helical" evidence="8">
    <location>
        <begin position="12"/>
        <end position="36"/>
    </location>
</feature>
<evidence type="ECO:0000256" key="1">
    <source>
        <dbReference type="ARBA" id="ARBA00000085"/>
    </source>
</evidence>
<dbReference type="CDD" id="cd00075">
    <property type="entry name" value="HATPase"/>
    <property type="match status" value="1"/>
</dbReference>
<feature type="domain" description="Histidine kinase" evidence="9">
    <location>
        <begin position="210"/>
        <end position="420"/>
    </location>
</feature>
<dbReference type="PANTHER" id="PTHR45453:SF1">
    <property type="entry name" value="PHOSPHATE REGULON SENSOR PROTEIN PHOR"/>
    <property type="match status" value="1"/>
</dbReference>
<dbReference type="InterPro" id="IPR036097">
    <property type="entry name" value="HisK_dim/P_sf"/>
</dbReference>
<dbReference type="Gene3D" id="1.10.287.130">
    <property type="match status" value="1"/>
</dbReference>
<dbReference type="GO" id="GO:0016036">
    <property type="term" value="P:cellular response to phosphate starvation"/>
    <property type="evidence" value="ECO:0007669"/>
    <property type="project" value="TreeGrafter"/>
</dbReference>
<comment type="caution">
    <text evidence="10">The sequence shown here is derived from an EMBL/GenBank/DDBJ whole genome shotgun (WGS) entry which is preliminary data.</text>
</comment>
<comment type="catalytic activity">
    <reaction evidence="1">
        <text>ATP + protein L-histidine = ADP + protein N-phospho-L-histidine.</text>
        <dbReference type="EC" id="2.7.13.3"/>
    </reaction>
</comment>
<evidence type="ECO:0000256" key="4">
    <source>
        <dbReference type="ARBA" id="ARBA00022553"/>
    </source>
</evidence>
<evidence type="ECO:0000313" key="10">
    <source>
        <dbReference type="EMBL" id="MBF1130161.1"/>
    </source>
</evidence>